<dbReference type="GO" id="GO:0004365">
    <property type="term" value="F:glyceraldehyde-3-phosphate dehydrogenase (NAD+) (phosphorylating) activity"/>
    <property type="evidence" value="ECO:0007669"/>
    <property type="project" value="UniProtKB-EC"/>
</dbReference>
<feature type="compositionally biased region" description="Basic residues" evidence="1">
    <location>
        <begin position="169"/>
        <end position="183"/>
    </location>
</feature>
<feature type="compositionally biased region" description="Basic residues" evidence="1">
    <location>
        <begin position="88"/>
        <end position="117"/>
    </location>
</feature>
<protein>
    <submittedName>
        <fullName evidence="2">NAD-dependent glyceraldehyde-3-phosphate dehydrogenase</fullName>
        <ecNumber evidence="2">1.2.1.12</ecNumber>
    </submittedName>
</protein>
<feature type="compositionally biased region" description="Basic and acidic residues" evidence="1">
    <location>
        <begin position="57"/>
        <end position="87"/>
    </location>
</feature>
<feature type="compositionally biased region" description="Basic and acidic residues" evidence="1">
    <location>
        <begin position="9"/>
        <end position="19"/>
    </location>
</feature>
<organism evidence="2">
    <name type="scientific">uncultured Rubrobacteraceae bacterium</name>
    <dbReference type="NCBI Taxonomy" id="349277"/>
    <lineage>
        <taxon>Bacteria</taxon>
        <taxon>Bacillati</taxon>
        <taxon>Actinomycetota</taxon>
        <taxon>Rubrobacteria</taxon>
        <taxon>Rubrobacterales</taxon>
        <taxon>Rubrobacteraceae</taxon>
        <taxon>environmental samples</taxon>
    </lineage>
</organism>
<accession>A0A6J4RFN1</accession>
<dbReference type="AlphaFoldDB" id="A0A6J4RFN1"/>
<evidence type="ECO:0000256" key="1">
    <source>
        <dbReference type="SAM" id="MobiDB-lite"/>
    </source>
</evidence>
<feature type="region of interest" description="Disordered" evidence="1">
    <location>
        <begin position="164"/>
        <end position="271"/>
    </location>
</feature>
<evidence type="ECO:0000313" key="2">
    <source>
        <dbReference type="EMBL" id="CAA9466255.1"/>
    </source>
</evidence>
<feature type="compositionally biased region" description="Basic residues" evidence="1">
    <location>
        <begin position="20"/>
        <end position="37"/>
    </location>
</feature>
<feature type="compositionally biased region" description="Basic residues" evidence="1">
    <location>
        <begin position="129"/>
        <end position="139"/>
    </location>
</feature>
<feature type="compositionally biased region" description="Basic and acidic residues" evidence="1">
    <location>
        <begin position="203"/>
        <end position="221"/>
    </location>
</feature>
<dbReference type="EC" id="1.2.1.12" evidence="2"/>
<dbReference type="EMBL" id="CADCVH010000095">
    <property type="protein sequence ID" value="CAA9466255.1"/>
    <property type="molecule type" value="Genomic_DNA"/>
</dbReference>
<feature type="region of interest" description="Disordered" evidence="1">
    <location>
        <begin position="1"/>
        <end position="148"/>
    </location>
</feature>
<proteinExistence type="predicted"/>
<sequence length="335" mass="39061">GSSSWYQRLRPDRDADRQGGHRAQRRRHRDRGNQRPHAHGEPGASFQARHRTRHLARGREPRREHPARGRPRDQDLRRARPRPDPLGRRGRGHRRGVHRRLHQPRRCRQAPRRRRQEGRHLRPGQGCGRHVRLQGKPRGLRSWEPPGGLQRLVHDQLHHPAREGAAGQLRHRHRLHDHRPRLHQRPEPARRGPQRPEAGPVGADEHRADLDGCRADRRRDLPGPQGQGGRHGDARPRPRRLYNGLCRPDLQRGERRRRERGLQDGRRGRALRRPRVLRGPAGLQRHRRQPGLLRLRLPPHHVQRPHRQGARLVRQRVGLLQPHGGPRAVHGGEAL</sequence>
<feature type="non-terminal residue" evidence="2">
    <location>
        <position position="335"/>
    </location>
</feature>
<gene>
    <name evidence="2" type="ORF">AVDCRST_MAG02-3142</name>
</gene>
<feature type="non-terminal residue" evidence="2">
    <location>
        <position position="1"/>
    </location>
</feature>
<name>A0A6J4RFN1_9ACTN</name>
<keyword evidence="2" id="KW-0560">Oxidoreductase</keyword>
<reference evidence="2" key="1">
    <citation type="submission" date="2020-02" db="EMBL/GenBank/DDBJ databases">
        <authorList>
            <person name="Meier V. D."/>
        </authorList>
    </citation>
    <scope>NUCLEOTIDE SEQUENCE</scope>
    <source>
        <strain evidence="2">AVDCRST_MAG02</strain>
    </source>
</reference>